<feature type="compositionally biased region" description="Low complexity" evidence="3">
    <location>
        <begin position="439"/>
        <end position="457"/>
    </location>
</feature>
<dbReference type="InterPro" id="IPR001995">
    <property type="entry name" value="Peptidase_A2_cat"/>
</dbReference>
<dbReference type="InterPro" id="IPR001969">
    <property type="entry name" value="Aspartic_peptidase_AS"/>
</dbReference>
<dbReference type="Gene3D" id="2.40.70.10">
    <property type="entry name" value="Acid Proteases"/>
    <property type="match status" value="1"/>
</dbReference>
<dbReference type="EMBL" id="UYJE01006539">
    <property type="protein sequence ID" value="VDI46852.1"/>
    <property type="molecule type" value="Genomic_DNA"/>
</dbReference>
<organism evidence="5 6">
    <name type="scientific">Mytilus galloprovincialis</name>
    <name type="common">Mediterranean mussel</name>
    <dbReference type="NCBI Taxonomy" id="29158"/>
    <lineage>
        <taxon>Eukaryota</taxon>
        <taxon>Metazoa</taxon>
        <taxon>Spiralia</taxon>
        <taxon>Lophotrochozoa</taxon>
        <taxon>Mollusca</taxon>
        <taxon>Bivalvia</taxon>
        <taxon>Autobranchia</taxon>
        <taxon>Pteriomorphia</taxon>
        <taxon>Mytilida</taxon>
        <taxon>Mytiloidea</taxon>
        <taxon>Mytilidae</taxon>
        <taxon>Mytilinae</taxon>
        <taxon>Mytilus</taxon>
    </lineage>
</organism>
<evidence type="ECO:0000256" key="3">
    <source>
        <dbReference type="SAM" id="MobiDB-lite"/>
    </source>
</evidence>
<evidence type="ECO:0000313" key="6">
    <source>
        <dbReference type="Proteomes" id="UP000596742"/>
    </source>
</evidence>
<dbReference type="CDD" id="cd00303">
    <property type="entry name" value="retropepsin_like"/>
    <property type="match status" value="1"/>
</dbReference>
<dbReference type="GO" id="GO:0004190">
    <property type="term" value="F:aspartic-type endopeptidase activity"/>
    <property type="evidence" value="ECO:0007669"/>
    <property type="project" value="InterPro"/>
</dbReference>
<dbReference type="Pfam" id="PF13975">
    <property type="entry name" value="gag-asp_proteas"/>
    <property type="match status" value="1"/>
</dbReference>
<feature type="region of interest" description="Disordered" evidence="3">
    <location>
        <begin position="434"/>
        <end position="457"/>
    </location>
</feature>
<name>A0A8B6FB58_MYTGA</name>
<sequence length="641" mass="72669">MITANDDSGEVIIDVNHSFQEENDGEITIPLNEQKVDSVDYAEQTISHDKEQNLFMNELRNLKSLFHNQFGEITHEFSNCQKEVIIAVNQIKRDFQEEISCIKDRISKIEDAVYENKRNISTNYKMIEQNKDLVNHNNHMSDIVNTENKSKGDGQAVPDEANQTNQNTEKQQQNTDDIYSFNKDKMYNINQNYAVLDRPKVPRLTNSHTHLPKSSNVTMKPQLYEGDEDLDEYLAQFEILAEINGWNYATKSLYLAGSLKGGARALLNELDKESRKDYNSLVKVLDNRYGSAEKSELFRAKLQTRMRGKEESLPELAQSIKKLTRQAYPSAQSTITSVLALEHFIDALQDADLRLRLRESNPKSIHEAETLAVRLETLKLAERQKGRMVRQADSVQTNAKFNTELNDDKGEDLKSLKNELSDFKREMISLSRNIKGMSQNQNRNQGGGNQQRNYQNGQKGAKINDKCLAFLVDTGANVTILSKKFIDEINPSLLPKINPVNINLITATGDSAPFIGQIDVEICLGNYIYHHNVLVADISNEGIIGMDFLVTHDCDVLLSQNKLKIKGEIIQCYHYASSAKSCYRVAIQETVDVPPNSEMIVSGESDEPIFRGLAGLIEPNEKFMEKKWFIGGKINCTSRDV</sequence>
<comment type="caution">
    <text evidence="5">The sequence shown here is derived from an EMBL/GenBank/DDBJ whole genome shotgun (WGS) entry which is preliminary data.</text>
</comment>
<dbReference type="GO" id="GO:0006508">
    <property type="term" value="P:proteolysis"/>
    <property type="evidence" value="ECO:0007669"/>
    <property type="project" value="InterPro"/>
</dbReference>
<evidence type="ECO:0000313" key="5">
    <source>
        <dbReference type="EMBL" id="VDI46852.1"/>
    </source>
</evidence>
<keyword evidence="1" id="KW-0378">Hydrolase</keyword>
<dbReference type="PANTHER" id="PTHR19963">
    <property type="entry name" value="CCHC-TYPE DOMAIN-CONTAINING PROTEIN"/>
    <property type="match status" value="1"/>
</dbReference>
<dbReference type="SUPFAM" id="SSF50630">
    <property type="entry name" value="Acid proteases"/>
    <property type="match status" value="1"/>
</dbReference>
<reference evidence="5" key="1">
    <citation type="submission" date="2018-11" db="EMBL/GenBank/DDBJ databases">
        <authorList>
            <person name="Alioto T."/>
            <person name="Alioto T."/>
        </authorList>
    </citation>
    <scope>NUCLEOTIDE SEQUENCE</scope>
</reference>
<evidence type="ECO:0000256" key="2">
    <source>
        <dbReference type="SAM" id="Coils"/>
    </source>
</evidence>
<accession>A0A8B6FB58</accession>
<keyword evidence="6" id="KW-1185">Reference proteome</keyword>
<evidence type="ECO:0000256" key="1">
    <source>
        <dbReference type="ARBA" id="ARBA00022801"/>
    </source>
</evidence>
<dbReference type="PROSITE" id="PS00141">
    <property type="entry name" value="ASP_PROTEASE"/>
    <property type="match status" value="1"/>
</dbReference>
<feature type="coiled-coil region" evidence="2">
    <location>
        <begin position="406"/>
        <end position="433"/>
    </location>
</feature>
<evidence type="ECO:0000259" key="4">
    <source>
        <dbReference type="PROSITE" id="PS50175"/>
    </source>
</evidence>
<dbReference type="PROSITE" id="PS50175">
    <property type="entry name" value="ASP_PROT_RETROV"/>
    <property type="match status" value="1"/>
</dbReference>
<feature type="domain" description="Peptidase A2" evidence="4">
    <location>
        <begin position="468"/>
        <end position="548"/>
    </location>
</feature>
<dbReference type="Proteomes" id="UP000596742">
    <property type="component" value="Unassembled WGS sequence"/>
</dbReference>
<proteinExistence type="predicted"/>
<dbReference type="InterPro" id="IPR021109">
    <property type="entry name" value="Peptidase_aspartic_dom_sf"/>
</dbReference>
<feature type="region of interest" description="Disordered" evidence="3">
    <location>
        <begin position="144"/>
        <end position="174"/>
    </location>
</feature>
<dbReference type="OrthoDB" id="6091153at2759"/>
<gene>
    <name evidence="5" type="ORF">MGAL_10B081847</name>
</gene>
<feature type="compositionally biased region" description="Low complexity" evidence="3">
    <location>
        <begin position="162"/>
        <end position="174"/>
    </location>
</feature>
<dbReference type="PANTHER" id="PTHR19963:SF30">
    <property type="entry name" value="ENDONUCLEASE_EXONUCLEASE_PHOSPHATASE DOMAIN-CONTAINING PROTEIN"/>
    <property type="match status" value="1"/>
</dbReference>
<dbReference type="AlphaFoldDB" id="A0A8B6FB58"/>
<keyword evidence="2" id="KW-0175">Coiled coil</keyword>
<protein>
    <recommendedName>
        <fullName evidence="4">Peptidase A2 domain-containing protein</fullName>
    </recommendedName>
</protein>